<dbReference type="NCBIfam" id="TIGR01552">
    <property type="entry name" value="phd_fam"/>
    <property type="match status" value="1"/>
</dbReference>
<accession>A0A6J6VDE7</accession>
<dbReference type="Gene3D" id="1.10.1220.170">
    <property type="match status" value="1"/>
</dbReference>
<gene>
    <name evidence="2" type="ORF">UFOPK2806_02381</name>
</gene>
<evidence type="ECO:0000313" key="2">
    <source>
        <dbReference type="EMBL" id="CAB4770200.1"/>
    </source>
</evidence>
<dbReference type="SUPFAM" id="SSF143120">
    <property type="entry name" value="YefM-like"/>
    <property type="match status" value="1"/>
</dbReference>
<dbReference type="Gene3D" id="3.40.1620.10">
    <property type="entry name" value="YefM-like domain"/>
    <property type="match status" value="1"/>
</dbReference>
<dbReference type="Pfam" id="PF02604">
    <property type="entry name" value="PhdYeFM_antitox"/>
    <property type="match status" value="1"/>
</dbReference>
<evidence type="ECO:0000256" key="1">
    <source>
        <dbReference type="ARBA" id="ARBA00009981"/>
    </source>
</evidence>
<proteinExistence type="inferred from homology"/>
<protein>
    <submittedName>
        <fullName evidence="2">Unannotated protein</fullName>
    </submittedName>
</protein>
<comment type="similarity">
    <text evidence="1">Belongs to the phD/YefM antitoxin family.</text>
</comment>
<organism evidence="2">
    <name type="scientific">freshwater metagenome</name>
    <dbReference type="NCBI Taxonomy" id="449393"/>
    <lineage>
        <taxon>unclassified sequences</taxon>
        <taxon>metagenomes</taxon>
        <taxon>ecological metagenomes</taxon>
    </lineage>
</organism>
<dbReference type="PANTHER" id="PTHR33713:SF10">
    <property type="entry name" value="ANTITOXIN YAFN"/>
    <property type="match status" value="1"/>
</dbReference>
<dbReference type="AlphaFoldDB" id="A0A6J6VDE7"/>
<dbReference type="EMBL" id="CAEZYY010000052">
    <property type="protein sequence ID" value="CAB4770200.1"/>
    <property type="molecule type" value="Genomic_DNA"/>
</dbReference>
<dbReference type="PANTHER" id="PTHR33713">
    <property type="entry name" value="ANTITOXIN YAFN-RELATED"/>
    <property type="match status" value="1"/>
</dbReference>
<dbReference type="InterPro" id="IPR051405">
    <property type="entry name" value="phD/YefM_antitoxin"/>
</dbReference>
<dbReference type="InterPro" id="IPR036165">
    <property type="entry name" value="YefM-like_sf"/>
</dbReference>
<dbReference type="InterPro" id="IPR006442">
    <property type="entry name" value="Antitoxin_Phd/YefM"/>
</dbReference>
<sequence>MTIFMVMSDILPLAEVKAKFSEVIDRVEEHNEQITVTRKGKPVAVILSYDEFVSFEETLDLLSDPNALRDINKARRDIAAGKSVSGDALRAKYLNP</sequence>
<name>A0A6J6VDE7_9ZZZZ</name>
<reference evidence="2" key="1">
    <citation type="submission" date="2020-05" db="EMBL/GenBank/DDBJ databases">
        <authorList>
            <person name="Chiriac C."/>
            <person name="Salcher M."/>
            <person name="Ghai R."/>
            <person name="Kavagutti S V."/>
        </authorList>
    </citation>
    <scope>NUCLEOTIDE SEQUENCE</scope>
</reference>